<name>K0JSR7_SACES</name>
<evidence type="ECO:0000313" key="2">
    <source>
        <dbReference type="EMBL" id="CCH30770.1"/>
    </source>
</evidence>
<proteinExistence type="predicted"/>
<evidence type="ECO:0000256" key="1">
    <source>
        <dbReference type="SAM" id="MobiDB-lite"/>
    </source>
</evidence>
<sequence length="207" mass="21477">MGRAPHLQGGGRRTEETGPPVAPSSSCARTGRVPAGDRAVTDLPVSCRWLCLVAGPPGVVLLHRAPAGEPERTGSGKGDPDVRSVRQKLASVALAVVAVGVVSASTTGTAGAAARTYELEFCNYGSDYSAYLDFGDFTSTIQEPGGCWSATRPGSAKQTVRVVGSKFVAGSWKTCRSKALTLDGWDTYIEAKGKFPTSGCTIPVTID</sequence>
<dbReference type="HOGENOM" id="CLU_1325551_0_0_11"/>
<dbReference type="PATRIC" id="fig|1179773.3.peg.3475"/>
<dbReference type="Proteomes" id="UP000006281">
    <property type="component" value="Chromosome"/>
</dbReference>
<organism evidence="2 3">
    <name type="scientific">Saccharothrix espanaensis (strain ATCC 51144 / DSM 44229 / JCM 9112 / NBRC 15066 / NRRL 15764)</name>
    <dbReference type="NCBI Taxonomy" id="1179773"/>
    <lineage>
        <taxon>Bacteria</taxon>
        <taxon>Bacillati</taxon>
        <taxon>Actinomycetota</taxon>
        <taxon>Actinomycetes</taxon>
        <taxon>Pseudonocardiales</taxon>
        <taxon>Pseudonocardiaceae</taxon>
        <taxon>Saccharothrix</taxon>
    </lineage>
</organism>
<evidence type="ECO:0000313" key="3">
    <source>
        <dbReference type="Proteomes" id="UP000006281"/>
    </source>
</evidence>
<keyword evidence="3" id="KW-1185">Reference proteome</keyword>
<protein>
    <submittedName>
        <fullName evidence="2">Uncharacterized protein</fullName>
    </submittedName>
</protein>
<feature type="region of interest" description="Disordered" evidence="1">
    <location>
        <begin position="1"/>
        <end position="34"/>
    </location>
</feature>
<accession>K0JSR7</accession>
<dbReference type="STRING" id="1179773.BN6_34720"/>
<dbReference type="AlphaFoldDB" id="K0JSR7"/>
<dbReference type="EMBL" id="HE804045">
    <property type="protein sequence ID" value="CCH30770.1"/>
    <property type="molecule type" value="Genomic_DNA"/>
</dbReference>
<dbReference type="KEGG" id="sesp:BN6_34720"/>
<gene>
    <name evidence="2" type="ordered locus">BN6_34720</name>
</gene>
<reference evidence="2 3" key="1">
    <citation type="journal article" date="2012" name="BMC Genomics">
        <title>Complete genome sequence of Saccharothrix espanaensis DSM 44229T and comparison to the other completely sequenced Pseudonocardiaceae.</title>
        <authorList>
            <person name="Strobel T."/>
            <person name="Al-Dilaimi A."/>
            <person name="Blom J."/>
            <person name="Gessner A."/>
            <person name="Kalinowski J."/>
            <person name="Luzhetska M."/>
            <person name="Puhler A."/>
            <person name="Szczepanowski R."/>
            <person name="Bechthold A."/>
            <person name="Ruckert C."/>
        </authorList>
    </citation>
    <scope>NUCLEOTIDE SEQUENCE [LARGE SCALE GENOMIC DNA]</scope>
    <source>
        <strain evidence="3">ATCC 51144 / DSM 44229 / JCM 9112 / NBRC 15066 / NRRL 15764</strain>
    </source>
</reference>